<dbReference type="PROSITE" id="PS50071">
    <property type="entry name" value="HOMEOBOX_2"/>
    <property type="match status" value="1"/>
</dbReference>
<feature type="compositionally biased region" description="Pro residues" evidence="12">
    <location>
        <begin position="761"/>
        <end position="773"/>
    </location>
</feature>
<evidence type="ECO:0000256" key="5">
    <source>
        <dbReference type="ARBA" id="ARBA00023038"/>
    </source>
</evidence>
<dbReference type="InterPro" id="IPR049618">
    <property type="entry name" value="Lhx1/5_LIM1"/>
</dbReference>
<feature type="compositionally biased region" description="Low complexity" evidence="12">
    <location>
        <begin position="278"/>
        <end position="290"/>
    </location>
</feature>
<dbReference type="InterPro" id="IPR017970">
    <property type="entry name" value="Homeobox_CS"/>
</dbReference>
<evidence type="ECO:0000256" key="6">
    <source>
        <dbReference type="ARBA" id="ARBA00023125"/>
    </source>
</evidence>
<name>A0A814BAA5_9BILA</name>
<dbReference type="OrthoDB" id="6159439at2759"/>
<feature type="compositionally biased region" description="Low complexity" evidence="12">
    <location>
        <begin position="1061"/>
        <end position="1080"/>
    </location>
</feature>
<keyword evidence="6 9" id="KW-0238">DNA-binding</keyword>
<evidence type="ECO:0000256" key="11">
    <source>
        <dbReference type="RuleBase" id="RU000682"/>
    </source>
</evidence>
<dbReference type="CDD" id="cd00086">
    <property type="entry name" value="homeodomain"/>
    <property type="match status" value="1"/>
</dbReference>
<dbReference type="PROSITE" id="PS50023">
    <property type="entry name" value="LIM_DOMAIN_2"/>
    <property type="match status" value="1"/>
</dbReference>
<reference evidence="15" key="1">
    <citation type="submission" date="2021-02" db="EMBL/GenBank/DDBJ databases">
        <authorList>
            <person name="Nowell W R."/>
        </authorList>
    </citation>
    <scope>NUCLEOTIDE SEQUENCE</scope>
</reference>
<dbReference type="Pfam" id="PF00412">
    <property type="entry name" value="LIM"/>
    <property type="match status" value="2"/>
</dbReference>
<evidence type="ECO:0000256" key="9">
    <source>
        <dbReference type="PROSITE-ProRule" id="PRU00108"/>
    </source>
</evidence>
<keyword evidence="7 9" id="KW-0371">Homeobox</keyword>
<feature type="region of interest" description="Disordered" evidence="12">
    <location>
        <begin position="709"/>
        <end position="890"/>
    </location>
</feature>
<feature type="compositionally biased region" description="Basic residues" evidence="12">
    <location>
        <begin position="1028"/>
        <end position="1040"/>
    </location>
</feature>
<feature type="domain" description="Homeobox" evidence="14">
    <location>
        <begin position="1140"/>
        <end position="1200"/>
    </location>
</feature>
<keyword evidence="17" id="KW-1185">Reference proteome</keyword>
<gene>
    <name evidence="15" type="ORF">GPM918_LOCUS9860</name>
    <name evidence="16" type="ORF">SRO942_LOCUS9861</name>
</gene>
<keyword evidence="2 10" id="KW-0479">Metal-binding</keyword>
<evidence type="ECO:0000313" key="15">
    <source>
        <dbReference type="EMBL" id="CAF0924866.1"/>
    </source>
</evidence>
<evidence type="ECO:0000259" key="13">
    <source>
        <dbReference type="PROSITE" id="PS50023"/>
    </source>
</evidence>
<feature type="compositionally biased region" description="Polar residues" evidence="12">
    <location>
        <begin position="178"/>
        <end position="192"/>
    </location>
</feature>
<dbReference type="GO" id="GO:0008270">
    <property type="term" value="F:zinc ion binding"/>
    <property type="evidence" value="ECO:0007669"/>
    <property type="project" value="InterPro"/>
</dbReference>
<dbReference type="SMART" id="SM00132">
    <property type="entry name" value="LIM"/>
    <property type="match status" value="2"/>
</dbReference>
<dbReference type="PROSITE" id="PS00478">
    <property type="entry name" value="LIM_DOMAIN_1"/>
    <property type="match status" value="2"/>
</dbReference>
<dbReference type="SUPFAM" id="SSF57716">
    <property type="entry name" value="Glucocorticoid receptor-like (DNA-binding domain)"/>
    <property type="match status" value="2"/>
</dbReference>
<evidence type="ECO:0000256" key="2">
    <source>
        <dbReference type="ARBA" id="ARBA00022723"/>
    </source>
</evidence>
<evidence type="ECO:0000256" key="12">
    <source>
        <dbReference type="SAM" id="MobiDB-lite"/>
    </source>
</evidence>
<dbReference type="CDD" id="cd09367">
    <property type="entry name" value="LIM1_Lhx1_Lhx5"/>
    <property type="match status" value="1"/>
</dbReference>
<dbReference type="Gene3D" id="1.10.10.60">
    <property type="entry name" value="Homeodomain-like"/>
    <property type="match status" value="1"/>
</dbReference>
<feature type="compositionally biased region" description="Low complexity" evidence="12">
    <location>
        <begin position="782"/>
        <end position="792"/>
    </location>
</feature>
<organism evidence="15 17">
    <name type="scientific">Didymodactylos carnosus</name>
    <dbReference type="NCBI Taxonomy" id="1234261"/>
    <lineage>
        <taxon>Eukaryota</taxon>
        <taxon>Metazoa</taxon>
        <taxon>Spiralia</taxon>
        <taxon>Gnathifera</taxon>
        <taxon>Rotifera</taxon>
        <taxon>Eurotatoria</taxon>
        <taxon>Bdelloidea</taxon>
        <taxon>Philodinida</taxon>
        <taxon>Philodinidae</taxon>
        <taxon>Didymodactylos</taxon>
    </lineage>
</organism>
<feature type="compositionally biased region" description="Polar residues" evidence="12">
    <location>
        <begin position="1125"/>
        <end position="1139"/>
    </location>
</feature>
<dbReference type="PANTHER" id="PTHR24208">
    <property type="entry name" value="LIM/HOMEOBOX PROTEIN LHX"/>
    <property type="match status" value="1"/>
</dbReference>
<evidence type="ECO:0000256" key="3">
    <source>
        <dbReference type="ARBA" id="ARBA00022737"/>
    </source>
</evidence>
<dbReference type="Gene3D" id="2.10.110.10">
    <property type="entry name" value="Cysteine Rich Protein"/>
    <property type="match status" value="2"/>
</dbReference>
<dbReference type="InterPro" id="IPR001781">
    <property type="entry name" value="Znf_LIM"/>
</dbReference>
<evidence type="ECO:0000256" key="7">
    <source>
        <dbReference type="ARBA" id="ARBA00023155"/>
    </source>
</evidence>
<dbReference type="SUPFAM" id="SSF46689">
    <property type="entry name" value="Homeodomain-like"/>
    <property type="match status" value="1"/>
</dbReference>
<feature type="compositionally biased region" description="Acidic residues" evidence="12">
    <location>
        <begin position="407"/>
        <end position="428"/>
    </location>
</feature>
<feature type="compositionally biased region" description="Polar residues" evidence="12">
    <location>
        <begin position="291"/>
        <end position="301"/>
    </location>
</feature>
<feature type="compositionally biased region" description="Low complexity" evidence="12">
    <location>
        <begin position="193"/>
        <end position="203"/>
    </location>
</feature>
<sequence length="1226" mass="135169">MKENMQRRRGIGNIRGARQSVRNMPLAVSQCFGCAQSIYDPLISNVLDRFWHPDCVKCYSCRTILSDKCYSRDGKLFCKDDFYRHFGHYCASCHTIIQSDDYIRRSKGSVYHANCFSCTKCKRLIHDNEDIFIDKIEQTTERQQQHDVYLCHDCHATLTPKILPPPPPSSVDEEETSDSQMSNSTTSKTPIEQQPQQQSSSSSDIVSKSDERDVPSQPVAISLQQLSLTITNSPPRPLSLTTSVSLISPKQSQKSPVLLTNSKTTAAENEEQAINVLSSPKSKNKSPTSNHQISPIRNNKSPIKAHSSSSSSSNETPKTITRNHKQQNNSSTKASLSKSVKSSRTKQNPLSNNTTENNKKKPLTLSSPATRSKAAALAAASTTKVGSRKNKKQRPITRKRHRPLSDSETEEEEEYDEQEDEYDMEEDNQLNHHETNGKMNDKQQQKQSESNDIDKNITTTNTYANTNDDSNNSSRSSSFKLPNERKSDDEEEKELKIATPETSIPPTETSTTTTVTTSGSVVVSDAITSLTTTFNASPMSISSIMKQPLPQQIDSTVMPSYLTNHFPSPQPSMFVGHPMSHYPNLPAQHPPYGPSFPHMMQQRPPQMLPQQPPATSVLQHQLSSSPISQQSHSTNASETDSLDRSLSPSQMDISTNAEASSTPIRQMGSPKFNRQHNNNKSVAPTPTSNPRPSALTSLLEYGHYPAATSDNLSSQMRQSPFPFPFQMQGAAAPYQTPPPVPFYRPSMAGPAPDVSGQIFPSQPPPPPPPPAPTSPNKKSTKKQMPQQQQPQMLSNADVSQNIVTSQPKKKGRKLGSKNKISKAEKTKAKLAENDEKNLPENKNKAREHHSSPQTNELQKRHFNEVEDDDNDEEDLPPSSTGMLPTPVSQYSQLPEHLSLQTSQQSANHQNLLTKMGLLNHQSMPPPPPPSNGNNLMMNPLMTPNGMMMAPHHYLPSAYQAAFNPAFAAAAYASGYNPYPPFHPAFGHPGQPPPSQHMNFLPQNNGMSTPPTTAGTNLTEKPVNDHHQTKVPKSKGAKHQQSKQQQLPPLQSNTNNMNPNYIPSSENIKINKNSNPTTTTDSSEEDGDDDMDGKICNGKKLRQASGTGAVGIGTDSDGSGTEMDMNLSQSSAGNSFANDNNAKKGGRTTIKAPQLEILCRSFEVCPKPTKQQREQLAAETGLNMRVIQVWFQNKRSKERKNNPKNADDSPSSPPQLTTNTDRSSSNF</sequence>
<evidence type="ECO:0000256" key="4">
    <source>
        <dbReference type="ARBA" id="ARBA00022833"/>
    </source>
</evidence>
<evidence type="ECO:0000256" key="8">
    <source>
        <dbReference type="ARBA" id="ARBA00023242"/>
    </source>
</evidence>
<dbReference type="InterPro" id="IPR050453">
    <property type="entry name" value="LIM_Homeobox_TF"/>
</dbReference>
<feature type="compositionally biased region" description="Basic and acidic residues" evidence="12">
    <location>
        <begin position="429"/>
        <end position="444"/>
    </location>
</feature>
<feature type="compositionally biased region" description="Basic residues" evidence="12">
    <location>
        <begin position="386"/>
        <end position="402"/>
    </location>
</feature>
<dbReference type="AlphaFoldDB" id="A0A814BAA5"/>
<evidence type="ECO:0000256" key="10">
    <source>
        <dbReference type="PROSITE-ProRule" id="PRU00125"/>
    </source>
</evidence>
<feature type="compositionally biased region" description="Polar residues" evidence="12">
    <location>
        <begin position="877"/>
        <end position="890"/>
    </location>
</feature>
<feature type="compositionally biased region" description="Low complexity" evidence="12">
    <location>
        <begin position="1041"/>
        <end position="1051"/>
    </location>
</feature>
<feature type="compositionally biased region" description="Polar residues" evidence="12">
    <location>
        <begin position="634"/>
        <end position="664"/>
    </location>
</feature>
<keyword evidence="3" id="KW-0677">Repeat</keyword>
<feature type="compositionally biased region" description="Polar residues" evidence="12">
    <location>
        <begin position="995"/>
        <end position="1018"/>
    </location>
</feature>
<dbReference type="SMART" id="SM00389">
    <property type="entry name" value="HOX"/>
    <property type="match status" value="1"/>
</dbReference>
<feature type="region of interest" description="Disordered" evidence="12">
    <location>
        <begin position="275"/>
        <end position="516"/>
    </location>
</feature>
<feature type="DNA-binding region" description="Homeobox" evidence="9">
    <location>
        <begin position="1142"/>
        <end position="1201"/>
    </location>
</feature>
<accession>A0A814BAA5</accession>
<feature type="compositionally biased region" description="Acidic residues" evidence="12">
    <location>
        <begin position="865"/>
        <end position="875"/>
    </location>
</feature>
<feature type="region of interest" description="Disordered" evidence="12">
    <location>
        <begin position="1191"/>
        <end position="1226"/>
    </location>
</feature>
<feature type="compositionally biased region" description="Acidic residues" evidence="12">
    <location>
        <begin position="1081"/>
        <end position="1090"/>
    </location>
</feature>
<keyword evidence="5 10" id="KW-0440">LIM domain</keyword>
<feature type="region of interest" description="Disordered" evidence="12">
    <location>
        <begin position="983"/>
        <end position="1145"/>
    </location>
</feature>
<dbReference type="EMBL" id="CAJOBC010001878">
    <property type="protein sequence ID" value="CAF3703688.1"/>
    <property type="molecule type" value="Genomic_DNA"/>
</dbReference>
<protein>
    <submittedName>
        <fullName evidence="15">Uncharacterized protein</fullName>
    </submittedName>
</protein>
<evidence type="ECO:0000256" key="1">
    <source>
        <dbReference type="ARBA" id="ARBA00004123"/>
    </source>
</evidence>
<dbReference type="InterPro" id="IPR001356">
    <property type="entry name" value="HD"/>
</dbReference>
<dbReference type="Pfam" id="PF00046">
    <property type="entry name" value="Homeodomain"/>
    <property type="match status" value="1"/>
</dbReference>
<dbReference type="CDD" id="cd08368">
    <property type="entry name" value="LIM"/>
    <property type="match status" value="1"/>
</dbReference>
<feature type="compositionally biased region" description="Polar residues" evidence="12">
    <location>
        <begin position="709"/>
        <end position="718"/>
    </location>
</feature>
<dbReference type="InterPro" id="IPR009057">
    <property type="entry name" value="Homeodomain-like_sf"/>
</dbReference>
<comment type="subcellular location">
    <subcellularLocation>
        <location evidence="1 9 11">Nucleus</location>
    </subcellularLocation>
</comment>
<dbReference type="GO" id="GO:0030182">
    <property type="term" value="P:neuron differentiation"/>
    <property type="evidence" value="ECO:0007669"/>
    <property type="project" value="TreeGrafter"/>
</dbReference>
<feature type="compositionally biased region" description="Low complexity" evidence="12">
    <location>
        <begin position="499"/>
        <end position="516"/>
    </location>
</feature>
<evidence type="ECO:0000259" key="14">
    <source>
        <dbReference type="PROSITE" id="PS50071"/>
    </source>
</evidence>
<dbReference type="EMBL" id="CAJNOQ010001878">
    <property type="protein sequence ID" value="CAF0924866.1"/>
    <property type="molecule type" value="Genomic_DNA"/>
</dbReference>
<feature type="region of interest" description="Disordered" evidence="12">
    <location>
        <begin position="159"/>
        <end position="219"/>
    </location>
</feature>
<feature type="compositionally biased region" description="Basic residues" evidence="12">
    <location>
        <begin position="807"/>
        <end position="820"/>
    </location>
</feature>
<feature type="compositionally biased region" description="Polar residues" evidence="12">
    <location>
        <begin position="1207"/>
        <end position="1226"/>
    </location>
</feature>
<feature type="compositionally biased region" description="Basic and acidic residues" evidence="12">
    <location>
        <begin position="482"/>
        <end position="496"/>
    </location>
</feature>
<dbReference type="GO" id="GO:0000981">
    <property type="term" value="F:DNA-binding transcription factor activity, RNA polymerase II-specific"/>
    <property type="evidence" value="ECO:0007669"/>
    <property type="project" value="InterPro"/>
</dbReference>
<dbReference type="PROSITE" id="PS00027">
    <property type="entry name" value="HOMEOBOX_1"/>
    <property type="match status" value="1"/>
</dbReference>
<feature type="compositionally biased region" description="Polar residues" evidence="12">
    <location>
        <begin position="793"/>
        <end position="806"/>
    </location>
</feature>
<feature type="compositionally biased region" description="Polar residues" evidence="12">
    <location>
        <begin position="675"/>
        <end position="695"/>
    </location>
</feature>
<feature type="compositionally biased region" description="Low complexity" evidence="12">
    <location>
        <begin position="456"/>
        <end position="478"/>
    </location>
</feature>
<feature type="domain" description="LIM zinc-binding" evidence="13">
    <location>
        <begin position="29"/>
        <end position="88"/>
    </location>
</feature>
<evidence type="ECO:0000313" key="17">
    <source>
        <dbReference type="Proteomes" id="UP000663829"/>
    </source>
</evidence>
<dbReference type="Proteomes" id="UP000681722">
    <property type="component" value="Unassembled WGS sequence"/>
</dbReference>
<proteinExistence type="predicted"/>
<feature type="compositionally biased region" description="Low complexity" evidence="12">
    <location>
        <begin position="367"/>
        <end position="383"/>
    </location>
</feature>
<feature type="compositionally biased region" description="Polar residues" evidence="12">
    <location>
        <begin position="314"/>
        <end position="356"/>
    </location>
</feature>
<dbReference type="Proteomes" id="UP000663829">
    <property type="component" value="Unassembled WGS sequence"/>
</dbReference>
<keyword evidence="8 9" id="KW-0539">Nucleus</keyword>
<keyword evidence="4 10" id="KW-0862">Zinc</keyword>
<dbReference type="PANTHER" id="PTHR24208:SF166">
    <property type="entry name" value="LIM HOMEOBOX TRANSCRIPTION FACTOR 1 ALPHA, ISOFORM B"/>
    <property type="match status" value="1"/>
</dbReference>
<evidence type="ECO:0000313" key="16">
    <source>
        <dbReference type="EMBL" id="CAF3703688.1"/>
    </source>
</evidence>
<feature type="region of interest" description="Disordered" evidence="12">
    <location>
        <begin position="589"/>
        <end position="695"/>
    </location>
</feature>
<comment type="caution">
    <text evidence="15">The sequence shown here is derived from an EMBL/GenBank/DDBJ whole genome shotgun (WGS) entry which is preliminary data.</text>
</comment>
<dbReference type="GO" id="GO:0005634">
    <property type="term" value="C:nucleus"/>
    <property type="evidence" value="ECO:0007669"/>
    <property type="project" value="UniProtKB-SubCell"/>
</dbReference>
<feature type="compositionally biased region" description="Low complexity" evidence="12">
    <location>
        <begin position="618"/>
        <end position="633"/>
    </location>
</feature>
<dbReference type="GO" id="GO:0000977">
    <property type="term" value="F:RNA polymerase II transcription regulatory region sequence-specific DNA binding"/>
    <property type="evidence" value="ECO:0007669"/>
    <property type="project" value="TreeGrafter"/>
</dbReference>
<feature type="compositionally biased region" description="Basic and acidic residues" evidence="12">
    <location>
        <begin position="821"/>
        <end position="850"/>
    </location>
</feature>